<dbReference type="AlphaFoldDB" id="A3I302"/>
<evidence type="ECO:0000313" key="2">
    <source>
        <dbReference type="Proteomes" id="UP000003919"/>
    </source>
</evidence>
<organism evidence="1 2">
    <name type="scientific">Algoriphagus machipongonensis</name>
    <dbReference type="NCBI Taxonomy" id="388413"/>
    <lineage>
        <taxon>Bacteria</taxon>
        <taxon>Pseudomonadati</taxon>
        <taxon>Bacteroidota</taxon>
        <taxon>Cytophagia</taxon>
        <taxon>Cytophagales</taxon>
        <taxon>Cyclobacteriaceae</taxon>
        <taxon>Algoriphagus</taxon>
    </lineage>
</organism>
<name>A3I302_9BACT</name>
<protein>
    <recommendedName>
        <fullName evidence="3">Bifunctional isocitrate dehydrogenase kinase/phosphatase protein</fullName>
    </recommendedName>
</protein>
<dbReference type="HOGENOM" id="CLU_1227953_0_0_10"/>
<keyword evidence="2" id="KW-1185">Reference proteome</keyword>
<comment type="caution">
    <text evidence="1">The sequence shown here is derived from an EMBL/GenBank/DDBJ whole genome shotgun (WGS) entry which is preliminary data.</text>
</comment>
<reference evidence="1 2" key="1">
    <citation type="journal article" date="2011" name="J. Bacteriol.">
        <title>Complete genome sequence of Algoriphagus sp. PR1, bacterial prey of a colony-forming choanoflagellate.</title>
        <authorList>
            <person name="Alegado R.A."/>
            <person name="Ferriera S."/>
            <person name="Nusbaum C."/>
            <person name="Young S.K."/>
            <person name="Zeng Q."/>
            <person name="Imamovic A."/>
            <person name="Fairclough S.R."/>
            <person name="King N."/>
        </authorList>
    </citation>
    <scope>NUCLEOTIDE SEQUENCE [LARGE SCALE GENOMIC DNA]</scope>
    <source>
        <strain evidence="1 2">PR1</strain>
    </source>
</reference>
<gene>
    <name evidence="1" type="ORF">ALPR1_14059</name>
</gene>
<evidence type="ECO:0008006" key="3">
    <source>
        <dbReference type="Google" id="ProtNLM"/>
    </source>
</evidence>
<evidence type="ECO:0000313" key="1">
    <source>
        <dbReference type="EMBL" id="EAZ79201.2"/>
    </source>
</evidence>
<dbReference type="EMBL" id="AAXU02000001">
    <property type="protein sequence ID" value="EAZ79201.2"/>
    <property type="molecule type" value="Genomic_DNA"/>
</dbReference>
<accession>A3I302</accession>
<sequence>MIGLAFLWSVSSCESSNSDSENQAVALTPEDDELKMLQSFLEVGLGKEVVWKNHWKSEVGEFLSSDFNLVQSDSINPMEMPEKNPILPDDPLYPYQLPNPNGNGTMDIYSYKVEAQDAIDQPFLNPDSEVVWYREDGMKERLLFMGPSGMFEEGIWVNAETFLVFGYFQEESGYRPMAWIIDLGEHFVHRFELQKKSEQYQPESYINQKIKKVDLSLNGV</sequence>
<dbReference type="STRING" id="388413.ALPR1_14059"/>
<proteinExistence type="predicted"/>
<dbReference type="Proteomes" id="UP000003919">
    <property type="component" value="Unassembled WGS sequence"/>
</dbReference>